<dbReference type="EMBL" id="QGMY01000002">
    <property type="protein sequence ID" value="PWR74521.1"/>
    <property type="molecule type" value="Genomic_DNA"/>
</dbReference>
<reference evidence="6 7" key="1">
    <citation type="submission" date="2018-05" db="EMBL/GenBank/DDBJ databases">
        <title>Draft genome of Methanospirillum lacunae Ki8-1.</title>
        <authorList>
            <person name="Dueholm M.S."/>
            <person name="Nielsen P.H."/>
            <person name="Bakmann L.F."/>
            <person name="Otzen D.E."/>
        </authorList>
    </citation>
    <scope>NUCLEOTIDE SEQUENCE [LARGE SCALE GENOMIC DNA]</scope>
    <source>
        <strain evidence="6 7">Ki8-1</strain>
    </source>
</reference>
<evidence type="ECO:0000256" key="1">
    <source>
        <dbReference type="ARBA" id="ARBA00005417"/>
    </source>
</evidence>
<evidence type="ECO:0000259" key="5">
    <source>
        <dbReference type="PROSITE" id="PS50893"/>
    </source>
</evidence>
<dbReference type="Pfam" id="PF00005">
    <property type="entry name" value="ABC_tran"/>
    <property type="match status" value="1"/>
</dbReference>
<feature type="domain" description="ABC transporter" evidence="5">
    <location>
        <begin position="8"/>
        <end position="229"/>
    </location>
</feature>
<comment type="caution">
    <text evidence="6">The sequence shown here is derived from an EMBL/GenBank/DDBJ whole genome shotgun (WGS) entry which is preliminary data.</text>
</comment>
<name>A0A2V2NFY7_9EURY</name>
<keyword evidence="7" id="KW-1185">Reference proteome</keyword>
<accession>A0A2V2NFY7</accession>
<dbReference type="Proteomes" id="UP000245657">
    <property type="component" value="Unassembled WGS sequence"/>
</dbReference>
<dbReference type="GO" id="GO:0098796">
    <property type="term" value="C:membrane protein complex"/>
    <property type="evidence" value="ECO:0007669"/>
    <property type="project" value="UniProtKB-ARBA"/>
</dbReference>
<evidence type="ECO:0000256" key="4">
    <source>
        <dbReference type="ARBA" id="ARBA00022840"/>
    </source>
</evidence>
<keyword evidence="3" id="KW-0547">Nucleotide-binding</keyword>
<protein>
    <submittedName>
        <fullName evidence="6">Lipoprotein-releasing system ATP-binding protein LolD</fullName>
    </submittedName>
</protein>
<dbReference type="SMART" id="SM00382">
    <property type="entry name" value="AAA"/>
    <property type="match status" value="1"/>
</dbReference>
<gene>
    <name evidence="6" type="ORF">DK846_03590</name>
</gene>
<comment type="similarity">
    <text evidence="1">Belongs to the ABC transporter superfamily.</text>
</comment>
<dbReference type="PANTHER" id="PTHR42798">
    <property type="entry name" value="LIPOPROTEIN-RELEASING SYSTEM ATP-BINDING PROTEIN LOLD"/>
    <property type="match status" value="1"/>
</dbReference>
<dbReference type="PROSITE" id="PS50893">
    <property type="entry name" value="ABC_TRANSPORTER_2"/>
    <property type="match status" value="1"/>
</dbReference>
<organism evidence="6 7">
    <name type="scientific">Methanospirillum lacunae</name>
    <dbReference type="NCBI Taxonomy" id="668570"/>
    <lineage>
        <taxon>Archaea</taxon>
        <taxon>Methanobacteriati</taxon>
        <taxon>Methanobacteriota</taxon>
        <taxon>Stenosarchaea group</taxon>
        <taxon>Methanomicrobia</taxon>
        <taxon>Methanomicrobiales</taxon>
        <taxon>Methanospirillaceae</taxon>
        <taxon>Methanospirillum</taxon>
    </lineage>
</organism>
<sequence length="229" mass="25264">MTDTEPVMEFIGVSKIYPLSSENVTALSDISLKVFSGEFIAIMGPSGSGKSTLLNMMGCLDVPSKGDVYIRGRSIKSLSDDQLTTLRRDELGFIFQQFNLIPLLNALENVRYPLILKNGMTASRERCQEILSAVGLAPALWNHRPNQLSGGQQQRVAIARSLINNPAILLCDEPTGNLDTKTGQAIMALLERLCHDEGKTIIMVTHDPKTAEYAHRVIRIEDGHIQEET</sequence>
<dbReference type="InterPro" id="IPR017911">
    <property type="entry name" value="MacB-like_ATP-bd"/>
</dbReference>
<dbReference type="PROSITE" id="PS00211">
    <property type="entry name" value="ABC_TRANSPORTER_1"/>
    <property type="match status" value="1"/>
</dbReference>
<evidence type="ECO:0000256" key="3">
    <source>
        <dbReference type="ARBA" id="ARBA00022741"/>
    </source>
</evidence>
<dbReference type="PANTHER" id="PTHR42798:SF7">
    <property type="entry name" value="ALPHA-D-RIBOSE 1-METHYLPHOSPHONATE 5-TRIPHOSPHATE SYNTHASE SUBUNIT PHNL"/>
    <property type="match status" value="1"/>
</dbReference>
<dbReference type="SUPFAM" id="SSF52540">
    <property type="entry name" value="P-loop containing nucleoside triphosphate hydrolases"/>
    <property type="match status" value="1"/>
</dbReference>
<dbReference type="Gene3D" id="3.40.50.300">
    <property type="entry name" value="P-loop containing nucleotide triphosphate hydrolases"/>
    <property type="match status" value="1"/>
</dbReference>
<dbReference type="InterPro" id="IPR003593">
    <property type="entry name" value="AAA+_ATPase"/>
</dbReference>
<dbReference type="AlphaFoldDB" id="A0A2V2NFY7"/>
<dbReference type="OrthoDB" id="31298at2157"/>
<dbReference type="GO" id="GO:0022857">
    <property type="term" value="F:transmembrane transporter activity"/>
    <property type="evidence" value="ECO:0007669"/>
    <property type="project" value="UniProtKB-ARBA"/>
</dbReference>
<evidence type="ECO:0000313" key="7">
    <source>
        <dbReference type="Proteomes" id="UP000245657"/>
    </source>
</evidence>
<dbReference type="FunFam" id="3.40.50.300:FF:000032">
    <property type="entry name" value="Export ABC transporter ATP-binding protein"/>
    <property type="match status" value="1"/>
</dbReference>
<dbReference type="InterPro" id="IPR027417">
    <property type="entry name" value="P-loop_NTPase"/>
</dbReference>
<dbReference type="InterPro" id="IPR017871">
    <property type="entry name" value="ABC_transporter-like_CS"/>
</dbReference>
<evidence type="ECO:0000256" key="2">
    <source>
        <dbReference type="ARBA" id="ARBA00022448"/>
    </source>
</evidence>
<keyword evidence="6" id="KW-0449">Lipoprotein</keyword>
<dbReference type="InterPro" id="IPR003439">
    <property type="entry name" value="ABC_transporter-like_ATP-bd"/>
</dbReference>
<dbReference type="GO" id="GO:0016887">
    <property type="term" value="F:ATP hydrolysis activity"/>
    <property type="evidence" value="ECO:0007669"/>
    <property type="project" value="InterPro"/>
</dbReference>
<dbReference type="GO" id="GO:0005524">
    <property type="term" value="F:ATP binding"/>
    <property type="evidence" value="ECO:0007669"/>
    <property type="project" value="UniProtKB-KW"/>
</dbReference>
<keyword evidence="4 6" id="KW-0067">ATP-binding</keyword>
<dbReference type="CDD" id="cd03255">
    <property type="entry name" value="ABC_MJ0796_LolCDE_FtsE"/>
    <property type="match status" value="1"/>
</dbReference>
<proteinExistence type="inferred from homology"/>
<evidence type="ECO:0000313" key="6">
    <source>
        <dbReference type="EMBL" id="PWR74521.1"/>
    </source>
</evidence>
<keyword evidence="2" id="KW-0813">Transport</keyword>